<dbReference type="AlphaFoldDB" id="A0A4Y2U0M5"/>
<evidence type="ECO:0000313" key="1">
    <source>
        <dbReference type="EMBL" id="GBO06063.1"/>
    </source>
</evidence>
<dbReference type="EMBL" id="BGPR01032502">
    <property type="protein sequence ID" value="GBO06063.1"/>
    <property type="molecule type" value="Genomic_DNA"/>
</dbReference>
<dbReference type="Proteomes" id="UP000499080">
    <property type="component" value="Unassembled WGS sequence"/>
</dbReference>
<name>A0A4Y2U0M5_ARAVE</name>
<evidence type="ECO:0000313" key="2">
    <source>
        <dbReference type="Proteomes" id="UP000499080"/>
    </source>
</evidence>
<organism evidence="1 2">
    <name type="scientific">Araneus ventricosus</name>
    <name type="common">Orbweaver spider</name>
    <name type="synonym">Epeira ventricosa</name>
    <dbReference type="NCBI Taxonomy" id="182803"/>
    <lineage>
        <taxon>Eukaryota</taxon>
        <taxon>Metazoa</taxon>
        <taxon>Ecdysozoa</taxon>
        <taxon>Arthropoda</taxon>
        <taxon>Chelicerata</taxon>
        <taxon>Arachnida</taxon>
        <taxon>Araneae</taxon>
        <taxon>Araneomorphae</taxon>
        <taxon>Entelegynae</taxon>
        <taxon>Araneoidea</taxon>
        <taxon>Araneidae</taxon>
        <taxon>Araneus</taxon>
    </lineage>
</organism>
<protein>
    <submittedName>
        <fullName evidence="1">Uncharacterized protein</fullName>
    </submittedName>
</protein>
<proteinExistence type="predicted"/>
<comment type="caution">
    <text evidence="1">The sequence shown here is derived from an EMBL/GenBank/DDBJ whole genome shotgun (WGS) entry which is preliminary data.</text>
</comment>
<accession>A0A4Y2U0M5</accession>
<keyword evidence="2" id="KW-1185">Reference proteome</keyword>
<gene>
    <name evidence="1" type="ORF">AVEN_100294_1</name>
</gene>
<sequence>MEIRIQLLDYLFLKPEIHLKASNAICPKTAFSPSILTEKSRQVIHLRLQRAMAIGEAKIDPPTAALRFLLFLPTLVVFPIFKPHCEVPI</sequence>
<reference evidence="1 2" key="1">
    <citation type="journal article" date="2019" name="Sci. Rep.">
        <title>Orb-weaving spider Araneus ventricosus genome elucidates the spidroin gene catalogue.</title>
        <authorList>
            <person name="Kono N."/>
            <person name="Nakamura H."/>
            <person name="Ohtoshi R."/>
            <person name="Moran D.A.P."/>
            <person name="Shinohara A."/>
            <person name="Yoshida Y."/>
            <person name="Fujiwara M."/>
            <person name="Mori M."/>
            <person name="Tomita M."/>
            <person name="Arakawa K."/>
        </authorList>
    </citation>
    <scope>NUCLEOTIDE SEQUENCE [LARGE SCALE GENOMIC DNA]</scope>
</reference>